<feature type="transmembrane region" description="Helical" evidence="1">
    <location>
        <begin position="83"/>
        <end position="104"/>
    </location>
</feature>
<dbReference type="Proteomes" id="UP000289738">
    <property type="component" value="Chromosome B08"/>
</dbReference>
<keyword evidence="1" id="KW-0812">Transmembrane</keyword>
<organism evidence="2 3">
    <name type="scientific">Arachis hypogaea</name>
    <name type="common">Peanut</name>
    <dbReference type="NCBI Taxonomy" id="3818"/>
    <lineage>
        <taxon>Eukaryota</taxon>
        <taxon>Viridiplantae</taxon>
        <taxon>Streptophyta</taxon>
        <taxon>Embryophyta</taxon>
        <taxon>Tracheophyta</taxon>
        <taxon>Spermatophyta</taxon>
        <taxon>Magnoliopsida</taxon>
        <taxon>eudicotyledons</taxon>
        <taxon>Gunneridae</taxon>
        <taxon>Pentapetalae</taxon>
        <taxon>rosids</taxon>
        <taxon>fabids</taxon>
        <taxon>Fabales</taxon>
        <taxon>Fabaceae</taxon>
        <taxon>Papilionoideae</taxon>
        <taxon>50 kb inversion clade</taxon>
        <taxon>dalbergioids sensu lato</taxon>
        <taxon>Dalbergieae</taxon>
        <taxon>Pterocarpus clade</taxon>
        <taxon>Arachis</taxon>
    </lineage>
</organism>
<proteinExistence type="predicted"/>
<evidence type="ECO:0000256" key="1">
    <source>
        <dbReference type="SAM" id="Phobius"/>
    </source>
</evidence>
<keyword evidence="1" id="KW-1133">Transmembrane helix</keyword>
<keyword evidence="1" id="KW-0472">Membrane</keyword>
<evidence type="ECO:0000313" key="2">
    <source>
        <dbReference type="EMBL" id="RYQ97966.1"/>
    </source>
</evidence>
<dbReference type="InterPro" id="IPR036001">
    <property type="entry name" value="PS_II_antenna-like_sf"/>
</dbReference>
<dbReference type="EMBL" id="SDMP01000018">
    <property type="protein sequence ID" value="RYQ97966.1"/>
    <property type="molecule type" value="Genomic_DNA"/>
</dbReference>
<dbReference type="AlphaFoldDB" id="A0A444Y7Z5"/>
<name>A0A444Y7Z5_ARAHY</name>
<sequence>MISGLRKRGVRKTTNLTLSPSIIFGYLLKSPFGGEGWIVSVDDLEDIIGGHVWFGSIWWNLAYFNQTFCLDSACTCMIWKSLFVFYLFLSLLFVALSDLIISLIRVNFTSPLVQKLLKLKHLLF</sequence>
<gene>
    <name evidence="2" type="ORF">Ahy_B08g094038</name>
</gene>
<comment type="caution">
    <text evidence="2">The sequence shown here is derived from an EMBL/GenBank/DDBJ whole genome shotgun (WGS) entry which is preliminary data.</text>
</comment>
<reference evidence="2 3" key="1">
    <citation type="submission" date="2019-01" db="EMBL/GenBank/DDBJ databases">
        <title>Sequencing of cultivated peanut Arachis hypogaea provides insights into genome evolution and oil improvement.</title>
        <authorList>
            <person name="Chen X."/>
        </authorList>
    </citation>
    <scope>NUCLEOTIDE SEQUENCE [LARGE SCALE GENOMIC DNA]</scope>
    <source>
        <strain evidence="3">cv. Fuhuasheng</strain>
        <tissue evidence="2">Leaves</tissue>
    </source>
</reference>
<keyword evidence="3" id="KW-1185">Reference proteome</keyword>
<dbReference type="SUPFAM" id="SSF161077">
    <property type="entry name" value="Photosystem II antenna protein-like"/>
    <property type="match status" value="1"/>
</dbReference>
<protein>
    <recommendedName>
        <fullName evidence="4">Photosystem II CP43 chlorophyll apoprotein</fullName>
    </recommendedName>
</protein>
<evidence type="ECO:0008006" key="4">
    <source>
        <dbReference type="Google" id="ProtNLM"/>
    </source>
</evidence>
<dbReference type="GO" id="GO:0016168">
    <property type="term" value="F:chlorophyll binding"/>
    <property type="evidence" value="ECO:0007669"/>
    <property type="project" value="InterPro"/>
</dbReference>
<dbReference type="STRING" id="3818.A0A444Y7Z5"/>
<dbReference type="GO" id="GO:0009767">
    <property type="term" value="P:photosynthetic electron transport chain"/>
    <property type="evidence" value="ECO:0007669"/>
    <property type="project" value="InterPro"/>
</dbReference>
<dbReference type="GO" id="GO:0009521">
    <property type="term" value="C:photosystem"/>
    <property type="evidence" value="ECO:0007669"/>
    <property type="project" value="InterPro"/>
</dbReference>
<accession>A0A444Y7Z5</accession>
<evidence type="ECO:0000313" key="3">
    <source>
        <dbReference type="Proteomes" id="UP000289738"/>
    </source>
</evidence>